<dbReference type="EMBL" id="JACOOE010000001">
    <property type="protein sequence ID" value="MBC5603358.1"/>
    <property type="molecule type" value="Genomic_DNA"/>
</dbReference>
<dbReference type="InterPro" id="IPR011990">
    <property type="entry name" value="TPR-like_helical_dom_sf"/>
</dbReference>
<comment type="caution">
    <text evidence="9">The sequence shown here is derived from an EMBL/GenBank/DDBJ whole genome shotgun (WGS) entry which is preliminary data.</text>
</comment>
<feature type="chain" id="PRO_5047012797" evidence="6">
    <location>
        <begin position="20"/>
        <end position="561"/>
    </location>
</feature>
<comment type="subcellular location">
    <subcellularLocation>
        <location evidence="1">Cell outer membrane</location>
    </subcellularLocation>
</comment>
<reference evidence="9 10" key="1">
    <citation type="submission" date="2020-08" db="EMBL/GenBank/DDBJ databases">
        <title>Genome public.</title>
        <authorList>
            <person name="Liu C."/>
            <person name="Sun Q."/>
        </authorList>
    </citation>
    <scope>NUCLEOTIDE SEQUENCE [LARGE SCALE GENOMIC DNA]</scope>
    <source>
        <strain evidence="9 10">M27</strain>
    </source>
</reference>
<keyword evidence="3 6" id="KW-0732">Signal</keyword>
<organism evidence="9 10">
    <name type="scientific">Bacteroides difficilis</name>
    <dbReference type="NCBI Taxonomy" id="2763021"/>
    <lineage>
        <taxon>Bacteria</taxon>
        <taxon>Pseudomonadati</taxon>
        <taxon>Bacteroidota</taxon>
        <taxon>Bacteroidia</taxon>
        <taxon>Bacteroidales</taxon>
        <taxon>Bacteroidaceae</taxon>
        <taxon>Bacteroides</taxon>
    </lineage>
</organism>
<keyword evidence="5" id="KW-0998">Cell outer membrane</keyword>
<evidence type="ECO:0000313" key="9">
    <source>
        <dbReference type="EMBL" id="MBC5603358.1"/>
    </source>
</evidence>
<evidence type="ECO:0000256" key="5">
    <source>
        <dbReference type="ARBA" id="ARBA00023237"/>
    </source>
</evidence>
<feature type="domain" description="RagB/SusD" evidence="7">
    <location>
        <begin position="287"/>
        <end position="560"/>
    </location>
</feature>
<evidence type="ECO:0000259" key="8">
    <source>
        <dbReference type="Pfam" id="PF14322"/>
    </source>
</evidence>
<evidence type="ECO:0000256" key="2">
    <source>
        <dbReference type="ARBA" id="ARBA00006275"/>
    </source>
</evidence>
<evidence type="ECO:0000313" key="10">
    <source>
        <dbReference type="Proteomes" id="UP000600600"/>
    </source>
</evidence>
<dbReference type="Pfam" id="PF14322">
    <property type="entry name" value="SusD-like_3"/>
    <property type="match status" value="1"/>
</dbReference>
<dbReference type="InterPro" id="IPR012944">
    <property type="entry name" value="SusD_RagB_dom"/>
</dbReference>
<proteinExistence type="inferred from homology"/>
<evidence type="ECO:0000259" key="7">
    <source>
        <dbReference type="Pfam" id="PF07980"/>
    </source>
</evidence>
<dbReference type="RefSeq" id="WP_186966164.1">
    <property type="nucleotide sequence ID" value="NZ_JACOOE010000001.1"/>
</dbReference>
<keyword evidence="4" id="KW-0472">Membrane</keyword>
<evidence type="ECO:0000256" key="1">
    <source>
        <dbReference type="ARBA" id="ARBA00004442"/>
    </source>
</evidence>
<comment type="similarity">
    <text evidence="2">Belongs to the SusD family.</text>
</comment>
<gene>
    <name evidence="9" type="ORF">H8S67_01535</name>
</gene>
<name>A0ABR7C6C2_9BACE</name>
<dbReference type="Pfam" id="PF07980">
    <property type="entry name" value="SusD_RagB"/>
    <property type="match status" value="1"/>
</dbReference>
<keyword evidence="10" id="KW-1185">Reference proteome</keyword>
<protein>
    <submittedName>
        <fullName evidence="9">RagB/SusD family nutrient uptake outer membrane protein</fullName>
    </submittedName>
</protein>
<dbReference type="Gene3D" id="1.25.40.390">
    <property type="match status" value="1"/>
</dbReference>
<sequence>MKLYSKLLLSSLISVSFVACDYLDFDESTNKTKEEIFSTWEGAFRAVNAVYSFLPQDFGAIGGAMRDAATDNAAYVWSNNPVYKVYANTWSPTNTVDDVWKDMYKGIQAANTYLETYDESLFKRFEQDPTYQEEITKFRMYPYEVRALRAFYYFELAKRYGDTPLITATIPWEDANTVKKTPFHEVIDFVASECSEVAEKLPEDQNEFFKETGRVTKGMALALKSRALLYAASLLHNPTMDKVLWEKAARAAKEVIDMGRYSLPSIDVDPLYDSEGAHVVLTSSQVIFERRNGDDYSYEQRNLPIGFEGGNSGNIPTQNLVDAYEMKNGDIFSWDNADHRKNIYVDELGEPTRDPRFYKTIVYNGATLMQQKVESLQGGKNGLPITGATTTGYYVRKYINENTVLNPELPQVKKAHHFIIFRYAEILLNYAEAMKEWVGEDELPNNGGDKPFTLTARQALNKVRAAAGMKDVTATGDAFVERLRNERRVELAFEDHRFWDIRRWKTGGTVKDIYGITYSSANGYSRVKVQTRIWDDKMYLYPISQQENYKNPALGQNPGWQ</sequence>
<evidence type="ECO:0000256" key="6">
    <source>
        <dbReference type="SAM" id="SignalP"/>
    </source>
</evidence>
<dbReference type="SUPFAM" id="SSF48452">
    <property type="entry name" value="TPR-like"/>
    <property type="match status" value="1"/>
</dbReference>
<dbReference type="PROSITE" id="PS51257">
    <property type="entry name" value="PROKAR_LIPOPROTEIN"/>
    <property type="match status" value="1"/>
</dbReference>
<evidence type="ECO:0000256" key="3">
    <source>
        <dbReference type="ARBA" id="ARBA00022729"/>
    </source>
</evidence>
<accession>A0ABR7C6C2</accession>
<feature type="domain" description="SusD-like N-terminal" evidence="8">
    <location>
        <begin position="68"/>
        <end position="227"/>
    </location>
</feature>
<dbReference type="Proteomes" id="UP000600600">
    <property type="component" value="Unassembled WGS sequence"/>
</dbReference>
<feature type="signal peptide" evidence="6">
    <location>
        <begin position="1"/>
        <end position="19"/>
    </location>
</feature>
<evidence type="ECO:0000256" key="4">
    <source>
        <dbReference type="ARBA" id="ARBA00023136"/>
    </source>
</evidence>
<dbReference type="InterPro" id="IPR033985">
    <property type="entry name" value="SusD-like_N"/>
</dbReference>